<dbReference type="Pfam" id="PF12773">
    <property type="entry name" value="DZR"/>
    <property type="match status" value="1"/>
</dbReference>
<protein>
    <submittedName>
        <fullName evidence="3">Putative nucleic acid-binding Zn ribbon protein</fullName>
    </submittedName>
</protein>
<proteinExistence type="predicted"/>
<sequence length="328" mass="38051">MKFCTNCGKQLNDDAKFCDTCGAPVSGTQTPPPIPGANENVADDTKRKEVFVGVKRKCPVCGEEVPAFALTCPKGHELSGINVSKTSKDFQEGLIKYEGKEERDFVASFPIPNEREELGNFMLMVASILKQDMQNGADQMRVSSFSSKFDEIKSKVYMMFKKDDPIFEETKKWEASINELYDNYKKIIEERAIINRKKQKEQERKNRKWERKRNSFWYNASNQTKAAIISVFFLFFIFPGLLCSMFIPKYIKTKNETRRLENLYTEVTTLIENKNYEAAELALQNMVWSYDLSGWDKDEYRNARGLWAGKKKELQNLIDERQSKKKSK</sequence>
<keyword evidence="4" id="KW-1185">Reference proteome</keyword>
<evidence type="ECO:0000256" key="1">
    <source>
        <dbReference type="SAM" id="Phobius"/>
    </source>
</evidence>
<keyword evidence="1" id="KW-0472">Membrane</keyword>
<name>A0A840SG31_9SPIR</name>
<evidence type="ECO:0000313" key="4">
    <source>
        <dbReference type="Proteomes" id="UP000578697"/>
    </source>
</evidence>
<feature type="transmembrane region" description="Helical" evidence="1">
    <location>
        <begin position="226"/>
        <end position="247"/>
    </location>
</feature>
<dbReference type="Proteomes" id="UP000578697">
    <property type="component" value="Unassembled WGS sequence"/>
</dbReference>
<dbReference type="InterPro" id="IPR025874">
    <property type="entry name" value="DZR"/>
</dbReference>
<organism evidence="3 4">
    <name type="scientific">Treponema rectale</name>
    <dbReference type="NCBI Taxonomy" id="744512"/>
    <lineage>
        <taxon>Bacteria</taxon>
        <taxon>Pseudomonadati</taxon>
        <taxon>Spirochaetota</taxon>
        <taxon>Spirochaetia</taxon>
        <taxon>Spirochaetales</taxon>
        <taxon>Treponemataceae</taxon>
        <taxon>Treponema</taxon>
    </lineage>
</organism>
<evidence type="ECO:0000259" key="2">
    <source>
        <dbReference type="Pfam" id="PF12773"/>
    </source>
</evidence>
<reference evidence="3 4" key="1">
    <citation type="submission" date="2020-08" db="EMBL/GenBank/DDBJ databases">
        <title>Genomic Encyclopedia of Type Strains, Phase IV (KMG-IV): sequencing the most valuable type-strain genomes for metagenomic binning, comparative biology and taxonomic classification.</title>
        <authorList>
            <person name="Goeker M."/>
        </authorList>
    </citation>
    <scope>NUCLEOTIDE SEQUENCE [LARGE SCALE GENOMIC DNA]</scope>
    <source>
        <strain evidence="3 4">DSM 103679</strain>
    </source>
</reference>
<evidence type="ECO:0000313" key="3">
    <source>
        <dbReference type="EMBL" id="MBB5219675.1"/>
    </source>
</evidence>
<keyword evidence="1" id="KW-1133">Transmembrane helix</keyword>
<comment type="caution">
    <text evidence="3">The sequence shown here is derived from an EMBL/GenBank/DDBJ whole genome shotgun (WGS) entry which is preliminary data.</text>
</comment>
<gene>
    <name evidence="3" type="ORF">HNP77_002057</name>
</gene>
<keyword evidence="1" id="KW-0812">Transmembrane</keyword>
<dbReference type="EMBL" id="JACHFR010000003">
    <property type="protein sequence ID" value="MBB5219675.1"/>
    <property type="molecule type" value="Genomic_DNA"/>
</dbReference>
<accession>A0A840SG31</accession>
<dbReference type="RefSeq" id="WP_184653089.1">
    <property type="nucleotide sequence ID" value="NZ_JACHFR010000003.1"/>
</dbReference>
<feature type="domain" description="DZANK-type" evidence="2">
    <location>
        <begin position="4"/>
        <end position="74"/>
    </location>
</feature>
<dbReference type="AlphaFoldDB" id="A0A840SG31"/>